<dbReference type="AlphaFoldDB" id="A0A7S7LTW3"/>
<dbReference type="EMBL" id="CP054492">
    <property type="protein sequence ID" value="QOY51406.1"/>
    <property type="molecule type" value="Genomic_DNA"/>
</dbReference>
<evidence type="ECO:0000256" key="8">
    <source>
        <dbReference type="SAM" id="MobiDB-lite"/>
    </source>
</evidence>
<evidence type="ECO:0000259" key="10">
    <source>
        <dbReference type="PROSITE" id="PS51194"/>
    </source>
</evidence>
<dbReference type="Gene3D" id="3.40.50.300">
    <property type="entry name" value="P-loop containing nucleotide triphosphate hydrolases"/>
    <property type="match status" value="2"/>
</dbReference>
<keyword evidence="1 7" id="KW-0547">Nucleotide-binding</keyword>
<accession>A0A7S7LTW3</accession>
<organism evidence="12 13">
    <name type="scientific">Candidatus Sulfurimonas baltica</name>
    <dbReference type="NCBI Taxonomy" id="2740404"/>
    <lineage>
        <taxon>Bacteria</taxon>
        <taxon>Pseudomonadati</taxon>
        <taxon>Campylobacterota</taxon>
        <taxon>Epsilonproteobacteria</taxon>
        <taxon>Campylobacterales</taxon>
        <taxon>Sulfurimonadaceae</taxon>
        <taxon>Sulfurimonas</taxon>
    </lineage>
</organism>
<feature type="domain" description="Helicase ATP-binding" evidence="9">
    <location>
        <begin position="32"/>
        <end position="205"/>
    </location>
</feature>
<keyword evidence="2 7" id="KW-0378">Hydrolase</keyword>
<evidence type="ECO:0000313" key="12">
    <source>
        <dbReference type="EMBL" id="QOY51406.1"/>
    </source>
</evidence>
<dbReference type="InterPro" id="IPR011545">
    <property type="entry name" value="DEAD/DEAH_box_helicase_dom"/>
</dbReference>
<dbReference type="PANTHER" id="PTHR47959:SF13">
    <property type="entry name" value="ATP-DEPENDENT RNA HELICASE RHLE"/>
    <property type="match status" value="1"/>
</dbReference>
<dbReference type="PROSITE" id="PS51195">
    <property type="entry name" value="Q_MOTIF"/>
    <property type="match status" value="1"/>
</dbReference>
<feature type="short sequence motif" description="Q motif" evidence="6">
    <location>
        <begin position="1"/>
        <end position="29"/>
    </location>
</feature>
<dbReference type="InterPro" id="IPR050079">
    <property type="entry name" value="DEAD_box_RNA_helicase"/>
</dbReference>
<evidence type="ECO:0000256" key="2">
    <source>
        <dbReference type="ARBA" id="ARBA00022801"/>
    </source>
</evidence>
<dbReference type="SMART" id="SM00487">
    <property type="entry name" value="DEXDc"/>
    <property type="match status" value="1"/>
</dbReference>
<evidence type="ECO:0000256" key="4">
    <source>
        <dbReference type="ARBA" id="ARBA00022840"/>
    </source>
</evidence>
<dbReference type="KEGG" id="sbal:HUE88_09780"/>
<feature type="region of interest" description="Disordered" evidence="8">
    <location>
        <begin position="372"/>
        <end position="433"/>
    </location>
</feature>
<dbReference type="SMART" id="SM00490">
    <property type="entry name" value="HELICc"/>
    <property type="match status" value="1"/>
</dbReference>
<dbReference type="Pfam" id="PF00270">
    <property type="entry name" value="DEAD"/>
    <property type="match status" value="1"/>
</dbReference>
<feature type="compositionally biased region" description="Basic residues" evidence="8">
    <location>
        <begin position="423"/>
        <end position="433"/>
    </location>
</feature>
<feature type="domain" description="DEAD-box RNA helicase Q" evidence="11">
    <location>
        <begin position="1"/>
        <end position="29"/>
    </location>
</feature>
<dbReference type="CDD" id="cd00268">
    <property type="entry name" value="DEADc"/>
    <property type="match status" value="1"/>
</dbReference>
<dbReference type="GO" id="GO:0003676">
    <property type="term" value="F:nucleic acid binding"/>
    <property type="evidence" value="ECO:0007669"/>
    <property type="project" value="InterPro"/>
</dbReference>
<protein>
    <submittedName>
        <fullName evidence="12">DEAD/DEAH box helicase</fullName>
    </submittedName>
</protein>
<evidence type="ECO:0000256" key="5">
    <source>
        <dbReference type="ARBA" id="ARBA00038437"/>
    </source>
</evidence>
<dbReference type="GO" id="GO:0003724">
    <property type="term" value="F:RNA helicase activity"/>
    <property type="evidence" value="ECO:0007669"/>
    <property type="project" value="InterPro"/>
</dbReference>
<dbReference type="GO" id="GO:0005829">
    <property type="term" value="C:cytosol"/>
    <property type="evidence" value="ECO:0007669"/>
    <property type="project" value="TreeGrafter"/>
</dbReference>
<dbReference type="RefSeq" id="WP_194368552.1">
    <property type="nucleotide sequence ID" value="NZ_CP054492.1"/>
</dbReference>
<dbReference type="PANTHER" id="PTHR47959">
    <property type="entry name" value="ATP-DEPENDENT RNA HELICASE RHLE-RELATED"/>
    <property type="match status" value="1"/>
</dbReference>
<feature type="domain" description="Helicase C-terminal" evidence="10">
    <location>
        <begin position="216"/>
        <end position="377"/>
    </location>
</feature>
<evidence type="ECO:0000256" key="7">
    <source>
        <dbReference type="RuleBase" id="RU000492"/>
    </source>
</evidence>
<keyword evidence="13" id="KW-1185">Reference proteome</keyword>
<feature type="compositionally biased region" description="Basic and acidic residues" evidence="8">
    <location>
        <begin position="377"/>
        <end position="390"/>
    </location>
</feature>
<feature type="compositionally biased region" description="Basic residues" evidence="8">
    <location>
        <begin position="391"/>
        <end position="406"/>
    </location>
</feature>
<evidence type="ECO:0000313" key="13">
    <source>
        <dbReference type="Proteomes" id="UP000593994"/>
    </source>
</evidence>
<name>A0A7S7LTW3_9BACT</name>
<dbReference type="SUPFAM" id="SSF52540">
    <property type="entry name" value="P-loop containing nucleoside triphosphate hydrolases"/>
    <property type="match status" value="1"/>
</dbReference>
<dbReference type="InterPro" id="IPR014001">
    <property type="entry name" value="Helicase_ATP-bd"/>
</dbReference>
<dbReference type="GO" id="GO:0016787">
    <property type="term" value="F:hydrolase activity"/>
    <property type="evidence" value="ECO:0007669"/>
    <property type="project" value="UniProtKB-KW"/>
</dbReference>
<gene>
    <name evidence="12" type="ORF">HUE88_09780</name>
</gene>
<proteinExistence type="inferred from homology"/>
<evidence type="ECO:0000259" key="9">
    <source>
        <dbReference type="PROSITE" id="PS51192"/>
    </source>
</evidence>
<reference evidence="12 13" key="1">
    <citation type="submission" date="2020-05" db="EMBL/GenBank/DDBJ databases">
        <title>Sulfurimonas marisnigri, sp. nov., and Sulfurimonas baltica, sp. nov., manganese oxide reducing chemolithoautotrophs of the class Epsilonproteobacteria isolated from the pelagic redoxclines of the Black and Baltic Seas and emended description of the genus Sulfurimonas.</title>
        <authorList>
            <person name="Henkel J.V."/>
            <person name="Laudan C."/>
            <person name="Werner J."/>
            <person name="Neu T."/>
            <person name="Plewe S."/>
            <person name="Sproer C."/>
            <person name="Bunk B."/>
            <person name="Schulz-Vogt H.N."/>
        </authorList>
    </citation>
    <scope>NUCLEOTIDE SEQUENCE [LARGE SCALE GENOMIC DNA]</scope>
    <source>
        <strain evidence="12 13">GD2</strain>
    </source>
</reference>
<comment type="similarity">
    <text evidence="5 7">Belongs to the DEAD box helicase family.</text>
</comment>
<dbReference type="Pfam" id="PF00271">
    <property type="entry name" value="Helicase_C"/>
    <property type="match status" value="1"/>
</dbReference>
<dbReference type="InterPro" id="IPR044742">
    <property type="entry name" value="DEAD/DEAH_RhlB"/>
</dbReference>
<keyword evidence="4 7" id="KW-0067">ATP-binding</keyword>
<dbReference type="GO" id="GO:0005524">
    <property type="term" value="F:ATP binding"/>
    <property type="evidence" value="ECO:0007669"/>
    <property type="project" value="UniProtKB-KW"/>
</dbReference>
<evidence type="ECO:0000256" key="1">
    <source>
        <dbReference type="ARBA" id="ARBA00022741"/>
    </source>
</evidence>
<dbReference type="InterPro" id="IPR001650">
    <property type="entry name" value="Helicase_C-like"/>
</dbReference>
<evidence type="ECO:0000256" key="6">
    <source>
        <dbReference type="PROSITE-ProRule" id="PRU00552"/>
    </source>
</evidence>
<dbReference type="PROSITE" id="PS00039">
    <property type="entry name" value="DEAD_ATP_HELICASE"/>
    <property type="match status" value="1"/>
</dbReference>
<dbReference type="Proteomes" id="UP000593994">
    <property type="component" value="Chromosome"/>
</dbReference>
<dbReference type="InterPro" id="IPR000629">
    <property type="entry name" value="RNA-helicase_DEAD-box_CS"/>
</dbReference>
<feature type="compositionally biased region" description="Low complexity" evidence="8">
    <location>
        <begin position="407"/>
        <end position="422"/>
    </location>
</feature>
<dbReference type="PROSITE" id="PS51194">
    <property type="entry name" value="HELICASE_CTER"/>
    <property type="match status" value="1"/>
</dbReference>
<sequence>MSFEKLGVMKQLLGAINDLGYKNPTTVQTRAIPLVLAKSDVFATAQTGTGKTAAFGLPMIQRLRANSNDANRAIRGVILSPTRELSIQIHEDMKSFAKYMDLSIALLVGGKDIEAQQKILKKGVDIVIATPGRMLEHAEGGLSLKGVEIFVLDEADRMLDMGFVKEIRKIHPMLPKRHQSLLFSATYSEKVRKLSKLLLTKPAFIEASKKNSTVDTINQKVYLVDRERKAELLAYIIGSRNFRQVLVFTRTKASADELVLELKKDGLKCGVIHGDKTQANRVKTLNDFKEGNIKVLVATDIASRGLDIEHLPYVINYELPSVPEDYIHRVGRTGRAGRDGEAISLIDIYEKYDIKEIERLIGIKIPQGTVEGFEPDPTIRRKDEDEIKLKSEHKKAEKKRPTKKVAQKVTAKSVKTAKVVKTTNKKRKTTKRD</sequence>
<dbReference type="InterPro" id="IPR014014">
    <property type="entry name" value="RNA_helicase_DEAD_Q_motif"/>
</dbReference>
<evidence type="ECO:0000256" key="3">
    <source>
        <dbReference type="ARBA" id="ARBA00022806"/>
    </source>
</evidence>
<dbReference type="InterPro" id="IPR027417">
    <property type="entry name" value="P-loop_NTPase"/>
</dbReference>
<dbReference type="PROSITE" id="PS51192">
    <property type="entry name" value="HELICASE_ATP_BIND_1"/>
    <property type="match status" value="1"/>
</dbReference>
<evidence type="ECO:0000259" key="11">
    <source>
        <dbReference type="PROSITE" id="PS51195"/>
    </source>
</evidence>
<dbReference type="CDD" id="cd18787">
    <property type="entry name" value="SF2_C_DEAD"/>
    <property type="match status" value="1"/>
</dbReference>
<keyword evidence="3 7" id="KW-0347">Helicase</keyword>